<feature type="transmembrane region" description="Helical" evidence="7">
    <location>
        <begin position="274"/>
        <end position="295"/>
    </location>
</feature>
<evidence type="ECO:0000256" key="7">
    <source>
        <dbReference type="RuleBase" id="RU369079"/>
    </source>
</evidence>
<comment type="subcellular location">
    <subcellularLocation>
        <location evidence="1 7">Cell inner membrane</location>
        <topology evidence="1 7">Multi-pass membrane protein</topology>
    </subcellularLocation>
</comment>
<feature type="transmembrane region" description="Helical" evidence="7">
    <location>
        <begin position="50"/>
        <end position="72"/>
    </location>
</feature>
<comment type="subunit">
    <text evidence="7">The complex comprises the extracytoplasmic solute receptor protein and the two transmembrane proteins.</text>
</comment>
<keyword evidence="6 7" id="KW-0472">Membrane</keyword>
<feature type="transmembrane region" description="Helical" evidence="7">
    <location>
        <begin position="6"/>
        <end position="38"/>
    </location>
</feature>
<feature type="transmembrane region" description="Helical" evidence="7">
    <location>
        <begin position="173"/>
        <end position="195"/>
    </location>
</feature>
<keyword evidence="10" id="KW-1185">Reference proteome</keyword>
<keyword evidence="7" id="KW-0813">Transport</keyword>
<dbReference type="PANTHER" id="PTHR33362">
    <property type="entry name" value="SIALIC ACID TRAP TRANSPORTER PERMEASE PROTEIN SIAT-RELATED"/>
    <property type="match status" value="1"/>
</dbReference>
<dbReference type="InterPro" id="IPR010656">
    <property type="entry name" value="DctM"/>
</dbReference>
<feature type="transmembrane region" description="Helical" evidence="7">
    <location>
        <begin position="244"/>
        <end position="262"/>
    </location>
</feature>
<feature type="transmembrane region" description="Helical" evidence="7">
    <location>
        <begin position="92"/>
        <end position="111"/>
    </location>
</feature>
<keyword evidence="4 7" id="KW-0812">Transmembrane</keyword>
<keyword evidence="2" id="KW-1003">Cell membrane</keyword>
<evidence type="ECO:0000256" key="1">
    <source>
        <dbReference type="ARBA" id="ARBA00004429"/>
    </source>
</evidence>
<dbReference type="Proteomes" id="UP001596422">
    <property type="component" value="Unassembled WGS sequence"/>
</dbReference>
<comment type="caution">
    <text evidence="9">The sequence shown here is derived from an EMBL/GenBank/DDBJ whole genome shotgun (WGS) entry which is preliminary data.</text>
</comment>
<evidence type="ECO:0000259" key="8">
    <source>
        <dbReference type="Pfam" id="PF06808"/>
    </source>
</evidence>
<gene>
    <name evidence="9" type="ORF">ACFQDL_23155</name>
</gene>
<accession>A0ABW2A5D7</accession>
<keyword evidence="5 7" id="KW-1133">Transmembrane helix</keyword>
<comment type="function">
    <text evidence="7">Part of the tripartite ATP-independent periplasmic (TRAP) transport system.</text>
</comment>
<feature type="transmembrane region" description="Helical" evidence="7">
    <location>
        <begin position="216"/>
        <end position="238"/>
    </location>
</feature>
<feature type="transmembrane region" description="Helical" evidence="7">
    <location>
        <begin position="361"/>
        <end position="387"/>
    </location>
</feature>
<evidence type="ECO:0000256" key="5">
    <source>
        <dbReference type="ARBA" id="ARBA00022989"/>
    </source>
</evidence>
<dbReference type="EMBL" id="JBHSWE010000001">
    <property type="protein sequence ID" value="MFC6672645.1"/>
    <property type="molecule type" value="Genomic_DNA"/>
</dbReference>
<evidence type="ECO:0000256" key="2">
    <source>
        <dbReference type="ARBA" id="ARBA00022475"/>
    </source>
</evidence>
<evidence type="ECO:0000256" key="4">
    <source>
        <dbReference type="ARBA" id="ARBA00022692"/>
    </source>
</evidence>
<keyword evidence="3 7" id="KW-0997">Cell inner membrane</keyword>
<evidence type="ECO:0000313" key="9">
    <source>
        <dbReference type="EMBL" id="MFC6672645.1"/>
    </source>
</evidence>
<feature type="transmembrane region" description="Helical" evidence="7">
    <location>
        <begin position="336"/>
        <end position="355"/>
    </location>
</feature>
<feature type="domain" description="TRAP C4-dicarboxylate transport system permease DctM subunit" evidence="8">
    <location>
        <begin position="11"/>
        <end position="418"/>
    </location>
</feature>
<evidence type="ECO:0000256" key="3">
    <source>
        <dbReference type="ARBA" id="ARBA00022519"/>
    </source>
</evidence>
<dbReference type="RefSeq" id="WP_379911071.1">
    <property type="nucleotide sequence ID" value="NZ_JBHSWE010000001.1"/>
</dbReference>
<organism evidence="9 10">
    <name type="scientific">Marinobacterium aestuariivivens</name>
    <dbReference type="NCBI Taxonomy" id="1698799"/>
    <lineage>
        <taxon>Bacteria</taxon>
        <taxon>Pseudomonadati</taxon>
        <taxon>Pseudomonadota</taxon>
        <taxon>Gammaproteobacteria</taxon>
        <taxon>Oceanospirillales</taxon>
        <taxon>Oceanospirillaceae</taxon>
        <taxon>Marinobacterium</taxon>
    </lineage>
</organism>
<dbReference type="Pfam" id="PF06808">
    <property type="entry name" value="DctM"/>
    <property type="match status" value="1"/>
</dbReference>
<evidence type="ECO:0000256" key="6">
    <source>
        <dbReference type="ARBA" id="ARBA00023136"/>
    </source>
</evidence>
<feature type="transmembrane region" description="Helical" evidence="7">
    <location>
        <begin position="399"/>
        <end position="426"/>
    </location>
</feature>
<dbReference type="InterPro" id="IPR004681">
    <property type="entry name" value="TRAP_DctM"/>
</dbReference>
<protein>
    <recommendedName>
        <fullName evidence="7">TRAP transporter large permease protein</fullName>
    </recommendedName>
</protein>
<feature type="transmembrane region" description="Helical" evidence="7">
    <location>
        <begin position="307"/>
        <end position="329"/>
    </location>
</feature>
<feature type="transmembrane region" description="Helical" evidence="7">
    <location>
        <begin position="132"/>
        <end position="153"/>
    </location>
</feature>
<comment type="similarity">
    <text evidence="7">Belongs to the TRAP transporter large permease family.</text>
</comment>
<dbReference type="PIRSF" id="PIRSF006066">
    <property type="entry name" value="HI0050"/>
    <property type="match status" value="1"/>
</dbReference>
<dbReference type="PANTHER" id="PTHR33362:SF3">
    <property type="entry name" value="SIALIC ACID TRAP TRANSPORTER PERMEASE PROTEIN SIAT"/>
    <property type="match status" value="1"/>
</dbReference>
<reference evidence="10" key="1">
    <citation type="journal article" date="2019" name="Int. J. Syst. Evol. Microbiol.">
        <title>The Global Catalogue of Microorganisms (GCM) 10K type strain sequencing project: providing services to taxonomists for standard genome sequencing and annotation.</title>
        <authorList>
            <consortium name="The Broad Institute Genomics Platform"/>
            <consortium name="The Broad Institute Genome Sequencing Center for Infectious Disease"/>
            <person name="Wu L."/>
            <person name="Ma J."/>
        </authorList>
    </citation>
    <scope>NUCLEOTIDE SEQUENCE [LARGE SCALE GENOMIC DNA]</scope>
    <source>
        <strain evidence="10">NBRC 111756</strain>
    </source>
</reference>
<evidence type="ECO:0000313" key="10">
    <source>
        <dbReference type="Proteomes" id="UP001596422"/>
    </source>
</evidence>
<proteinExistence type="inferred from homology"/>
<name>A0ABW2A5D7_9GAMM</name>
<sequence>MDDSYIVLTLFGSLTIALALGIPVGIALGIATALGLTLTSIPLVYITQTLYTGVGMFPLIAIPGFVLAGLLMERSGLTHRIVKIVTLAVGNVPGGLAVVTIISCMFFASLTGSGPATTAAIGGIMIPAMMRAGYSVSFAAAVAATGGALGILIPPSNPMIIYGVMANVSVGGLFMAGVLPGVLLATGLAGYCVFVGRRRGLMSSSERFSLAPFIKACWDGKAALFMPVVVLGSIYGGFATPTEASMLAVVYAAAYGLLTRQCSFKNLAESMIKAGSLTGAILIIMGPAMAFGKLITLYNIPSQISDVITSLTSSPLLILIIIAMLLVFIGTFMETLSTIVLLVPVFLPALLALGVDPVHFGILFVVLSEVGFLTPPLGVNLYVASAISGQSIESVSKAVLPFLMILLLFCALLIIVPDIATIGYGLSSR</sequence>
<dbReference type="NCBIfam" id="TIGR00786">
    <property type="entry name" value="dctM"/>
    <property type="match status" value="1"/>
</dbReference>